<protein>
    <recommendedName>
        <fullName evidence="3">DUF1579 domain-containing protein</fullName>
    </recommendedName>
</protein>
<reference evidence="1" key="1">
    <citation type="submission" date="2022-11" db="EMBL/GenBank/DDBJ databases">
        <authorList>
            <person name="Graham C."/>
            <person name="Newman J.D."/>
        </authorList>
    </citation>
    <scope>NUCLEOTIDE SEQUENCE</scope>
    <source>
        <strain evidence="1">DSM 19486</strain>
    </source>
</reference>
<evidence type="ECO:0000313" key="1">
    <source>
        <dbReference type="EMBL" id="MCX3263224.1"/>
    </source>
</evidence>
<gene>
    <name evidence="1" type="ORF">OQZ29_00590</name>
</gene>
<dbReference type="Proteomes" id="UP001142592">
    <property type="component" value="Unassembled WGS sequence"/>
</dbReference>
<evidence type="ECO:0008006" key="3">
    <source>
        <dbReference type="Google" id="ProtNLM"/>
    </source>
</evidence>
<proteinExistence type="predicted"/>
<dbReference type="EMBL" id="JAPJUH010000001">
    <property type="protein sequence ID" value="MCX3263224.1"/>
    <property type="molecule type" value="Genomic_DNA"/>
</dbReference>
<organism evidence="1 2">
    <name type="scientific">Pedobacter agri</name>
    <dbReference type="NCBI Taxonomy" id="454586"/>
    <lineage>
        <taxon>Bacteria</taxon>
        <taxon>Pseudomonadati</taxon>
        <taxon>Bacteroidota</taxon>
        <taxon>Sphingobacteriia</taxon>
        <taxon>Sphingobacteriales</taxon>
        <taxon>Sphingobacteriaceae</taxon>
        <taxon>Pedobacter</taxon>
    </lineage>
</organism>
<sequence length="134" mass="15705">MRNEKLKLLEPFIGHWRTSGNTVDGNLVEGTDIYEWVEGEFFLMHKVSVQIDDQKVSALEIIHYDDMDDIFRAQSFGNDGSITISSMKIMDDIILIFGDNERFQGNFKGSRIKGVWERFVNNEWQPWMKIELIK</sequence>
<keyword evidence="2" id="KW-1185">Reference proteome</keyword>
<dbReference type="AlphaFoldDB" id="A0A9X3D8Z2"/>
<name>A0A9X3D8Z2_9SPHI</name>
<dbReference type="RefSeq" id="WP_010600811.1">
    <property type="nucleotide sequence ID" value="NZ_JAPJUH010000001.1"/>
</dbReference>
<comment type="caution">
    <text evidence="1">The sequence shown here is derived from an EMBL/GenBank/DDBJ whole genome shotgun (WGS) entry which is preliminary data.</text>
</comment>
<evidence type="ECO:0000313" key="2">
    <source>
        <dbReference type="Proteomes" id="UP001142592"/>
    </source>
</evidence>
<accession>A0A9X3D8Z2</accession>